<gene>
    <name evidence="1" type="ORF">GOC77_14010</name>
</gene>
<comment type="caution">
    <text evidence="1">The sequence shown here is derived from an EMBL/GenBank/DDBJ whole genome shotgun (WGS) entry which is preliminary data.</text>
</comment>
<name>A0A847URQ0_HALAR</name>
<dbReference type="Proteomes" id="UP000641625">
    <property type="component" value="Unassembled WGS sequence"/>
</dbReference>
<evidence type="ECO:0000313" key="1">
    <source>
        <dbReference type="EMBL" id="NLV14378.1"/>
    </source>
</evidence>
<protein>
    <submittedName>
        <fullName evidence="1">Uncharacterized protein</fullName>
    </submittedName>
</protein>
<dbReference type="EMBL" id="WOWA01000007">
    <property type="protein sequence ID" value="NLV14378.1"/>
    <property type="molecule type" value="Genomic_DNA"/>
</dbReference>
<evidence type="ECO:0000313" key="2">
    <source>
        <dbReference type="Proteomes" id="UP000641625"/>
    </source>
</evidence>
<reference evidence="1" key="1">
    <citation type="submission" date="2019-12" db="EMBL/GenBank/DDBJ databases">
        <title>Whole genome sequencing of Haloarcula argentinensis strain pws5.</title>
        <authorList>
            <person name="Verma D.K."/>
            <person name="Gopal K."/>
            <person name="Prasad E.S."/>
        </authorList>
    </citation>
    <scope>NUCLEOTIDE SEQUENCE</scope>
    <source>
        <strain evidence="1">Pws5</strain>
    </source>
</reference>
<accession>A0A847URQ0</accession>
<proteinExistence type="predicted"/>
<sequence length="74" mass="9200">MDRSRTREKWRYTCPNGHTDWDCTNNHVWCRGCRRQLEAGDEDISPEHWEIYDKQRDRYIPWSAVRLVHRRQRA</sequence>
<organism evidence="1 2">
    <name type="scientific">Haloarcula argentinensis</name>
    <dbReference type="NCBI Taxonomy" id="43776"/>
    <lineage>
        <taxon>Archaea</taxon>
        <taxon>Methanobacteriati</taxon>
        <taxon>Methanobacteriota</taxon>
        <taxon>Stenosarchaea group</taxon>
        <taxon>Halobacteria</taxon>
        <taxon>Halobacteriales</taxon>
        <taxon>Haloarculaceae</taxon>
        <taxon>Haloarcula</taxon>
    </lineage>
</organism>
<dbReference type="AlphaFoldDB" id="A0A847URQ0"/>